<proteinExistence type="inferred from homology"/>
<evidence type="ECO:0000256" key="4">
    <source>
        <dbReference type="ARBA" id="ARBA00023295"/>
    </source>
</evidence>
<dbReference type="GO" id="GO:0009254">
    <property type="term" value="P:peptidoglycan turnover"/>
    <property type="evidence" value="ECO:0007669"/>
    <property type="project" value="TreeGrafter"/>
</dbReference>
<keyword evidence="4" id="KW-0326">Glycosidase</keyword>
<dbReference type="PANTHER" id="PTHR30480:SF14">
    <property type="entry name" value="HYDROLASE, PUTATIVE (AFU_ORTHOLOGUE AFUA_4G13770)-RELATED"/>
    <property type="match status" value="1"/>
</dbReference>
<accession>A0AAE0HX85</accession>
<dbReference type="InterPro" id="IPR017853">
    <property type="entry name" value="GH"/>
</dbReference>
<dbReference type="EMBL" id="JAUEDM010000006">
    <property type="protein sequence ID" value="KAK3314572.1"/>
    <property type="molecule type" value="Genomic_DNA"/>
</dbReference>
<dbReference type="InterPro" id="IPR036962">
    <property type="entry name" value="Glyco_hydro_3_N_sf"/>
</dbReference>
<evidence type="ECO:0000313" key="6">
    <source>
        <dbReference type="EMBL" id="KAK3314572.1"/>
    </source>
</evidence>
<reference evidence="6" key="2">
    <citation type="submission" date="2023-06" db="EMBL/GenBank/DDBJ databases">
        <authorList>
            <consortium name="Lawrence Berkeley National Laboratory"/>
            <person name="Haridas S."/>
            <person name="Hensen N."/>
            <person name="Bonometti L."/>
            <person name="Westerberg I."/>
            <person name="Brannstrom I.O."/>
            <person name="Guillou S."/>
            <person name="Cros-Aarteil S."/>
            <person name="Calhoun S."/>
            <person name="Kuo A."/>
            <person name="Mondo S."/>
            <person name="Pangilinan J."/>
            <person name="Riley R."/>
            <person name="Labutti K."/>
            <person name="Andreopoulos B."/>
            <person name="Lipzen A."/>
            <person name="Chen C."/>
            <person name="Yanf M."/>
            <person name="Daum C."/>
            <person name="Ng V."/>
            <person name="Clum A."/>
            <person name="Steindorff A."/>
            <person name="Ohm R."/>
            <person name="Martin F."/>
            <person name="Silar P."/>
            <person name="Natvig D."/>
            <person name="Lalanne C."/>
            <person name="Gautier V."/>
            <person name="Ament-Velasquez S.L."/>
            <person name="Kruys A."/>
            <person name="Hutchinson M.I."/>
            <person name="Powell A.J."/>
            <person name="Barry K."/>
            <person name="Miller A.N."/>
            <person name="Grigoriev I.V."/>
            <person name="Debuchy R."/>
            <person name="Gladieux P."/>
            <person name="Thoren M.H."/>
            <person name="Johannesson H."/>
        </authorList>
    </citation>
    <scope>NUCLEOTIDE SEQUENCE</scope>
    <source>
        <strain evidence="6">CBS 118394</strain>
    </source>
</reference>
<dbReference type="Gene3D" id="3.20.20.300">
    <property type="entry name" value="Glycoside hydrolase, family 3, N-terminal domain"/>
    <property type="match status" value="1"/>
</dbReference>
<feature type="domain" description="Glycoside hydrolase family 3 N-terminal" evidence="5">
    <location>
        <begin position="106"/>
        <end position="418"/>
    </location>
</feature>
<dbReference type="GO" id="GO:0005975">
    <property type="term" value="P:carbohydrate metabolic process"/>
    <property type="evidence" value="ECO:0007669"/>
    <property type="project" value="InterPro"/>
</dbReference>
<evidence type="ECO:0000259" key="5">
    <source>
        <dbReference type="Pfam" id="PF00933"/>
    </source>
</evidence>
<dbReference type="PANTHER" id="PTHR30480">
    <property type="entry name" value="BETA-HEXOSAMINIDASE-RELATED"/>
    <property type="match status" value="1"/>
</dbReference>
<dbReference type="Pfam" id="PF00933">
    <property type="entry name" value="Glyco_hydro_3"/>
    <property type="match status" value="1"/>
</dbReference>
<keyword evidence="3" id="KW-0325">Glycoprotein</keyword>
<dbReference type="InterPro" id="IPR001764">
    <property type="entry name" value="Glyco_hydro_3_N"/>
</dbReference>
<dbReference type="Proteomes" id="UP001283341">
    <property type="component" value="Unassembled WGS sequence"/>
</dbReference>
<dbReference type="GO" id="GO:0004553">
    <property type="term" value="F:hydrolase activity, hydrolyzing O-glycosyl compounds"/>
    <property type="evidence" value="ECO:0007669"/>
    <property type="project" value="InterPro"/>
</dbReference>
<gene>
    <name evidence="6" type="ORF">B0H66DRAFT_563177</name>
</gene>
<evidence type="ECO:0000256" key="3">
    <source>
        <dbReference type="ARBA" id="ARBA00023180"/>
    </source>
</evidence>
<dbReference type="SUPFAM" id="SSF51445">
    <property type="entry name" value="(Trans)glycosidases"/>
    <property type="match status" value="1"/>
</dbReference>
<organism evidence="6 7">
    <name type="scientific">Apodospora peruviana</name>
    <dbReference type="NCBI Taxonomy" id="516989"/>
    <lineage>
        <taxon>Eukaryota</taxon>
        <taxon>Fungi</taxon>
        <taxon>Dikarya</taxon>
        <taxon>Ascomycota</taxon>
        <taxon>Pezizomycotina</taxon>
        <taxon>Sordariomycetes</taxon>
        <taxon>Sordariomycetidae</taxon>
        <taxon>Sordariales</taxon>
        <taxon>Lasiosphaeriaceae</taxon>
        <taxon>Apodospora</taxon>
    </lineage>
</organism>
<name>A0AAE0HX85_9PEZI</name>
<reference evidence="6" key="1">
    <citation type="journal article" date="2023" name="Mol. Phylogenet. Evol.">
        <title>Genome-scale phylogeny and comparative genomics of the fungal order Sordariales.</title>
        <authorList>
            <person name="Hensen N."/>
            <person name="Bonometti L."/>
            <person name="Westerberg I."/>
            <person name="Brannstrom I.O."/>
            <person name="Guillou S."/>
            <person name="Cros-Aarteil S."/>
            <person name="Calhoun S."/>
            <person name="Haridas S."/>
            <person name="Kuo A."/>
            <person name="Mondo S."/>
            <person name="Pangilinan J."/>
            <person name="Riley R."/>
            <person name="LaButti K."/>
            <person name="Andreopoulos B."/>
            <person name="Lipzen A."/>
            <person name="Chen C."/>
            <person name="Yan M."/>
            <person name="Daum C."/>
            <person name="Ng V."/>
            <person name="Clum A."/>
            <person name="Steindorff A."/>
            <person name="Ohm R.A."/>
            <person name="Martin F."/>
            <person name="Silar P."/>
            <person name="Natvig D.O."/>
            <person name="Lalanne C."/>
            <person name="Gautier V."/>
            <person name="Ament-Velasquez S.L."/>
            <person name="Kruys A."/>
            <person name="Hutchinson M.I."/>
            <person name="Powell A.J."/>
            <person name="Barry K."/>
            <person name="Miller A.N."/>
            <person name="Grigoriev I.V."/>
            <person name="Debuchy R."/>
            <person name="Gladieux P."/>
            <person name="Hiltunen Thoren M."/>
            <person name="Johannesson H."/>
        </authorList>
    </citation>
    <scope>NUCLEOTIDE SEQUENCE</scope>
    <source>
        <strain evidence="6">CBS 118394</strain>
    </source>
</reference>
<evidence type="ECO:0000256" key="1">
    <source>
        <dbReference type="ARBA" id="ARBA00005336"/>
    </source>
</evidence>
<sequence length="422" mass="44982">MNSSPPDIYRSITFDQTSNWVKARLCIQTQPPFTSIAHQLQLVFTSGPFLYSTMRLTLWSGLFFGLALPTLANVPSGITDRDLSILAGSHVIYSWPSTVEPPNSLLQAVRDGLVGGVILFGENVGNGTPAALQSLQSAYKASPAPAVFRKYVGMDGALFLTTDQEGGKVRRIKDGGPYLTAKQIGASADPAAAGKTAGEDAAASLKRYNFNANLAPVLDIYREAGNFIDSYERSYGNTSALVSKPATEFVKAQQAAGIPATVKHFPGLGAAARQANTDLEPVTLSLTLQEIRNVDEIPYTYAIAAGVDLVMASWAIYPAMDKLPSGLSSKWIEDELRGRLGFKGVTITDALEAGSLAPFGNLPTVSLMAAKAGMDMLLASERNVTQGVVVRAALIDALKSGNLGWADFMASTLRIMTLRKKL</sequence>
<evidence type="ECO:0000256" key="2">
    <source>
        <dbReference type="ARBA" id="ARBA00022801"/>
    </source>
</evidence>
<dbReference type="InterPro" id="IPR050226">
    <property type="entry name" value="NagZ_Beta-hexosaminidase"/>
</dbReference>
<comment type="similarity">
    <text evidence="1">Belongs to the glycosyl hydrolase 3 family.</text>
</comment>
<keyword evidence="2 6" id="KW-0378">Hydrolase</keyword>
<keyword evidence="7" id="KW-1185">Reference proteome</keyword>
<comment type="caution">
    <text evidence="6">The sequence shown here is derived from an EMBL/GenBank/DDBJ whole genome shotgun (WGS) entry which is preliminary data.</text>
</comment>
<dbReference type="AlphaFoldDB" id="A0AAE0HX85"/>
<evidence type="ECO:0000313" key="7">
    <source>
        <dbReference type="Proteomes" id="UP001283341"/>
    </source>
</evidence>
<protein>
    <submittedName>
        <fullName evidence="6">Glycosyl hydrolase</fullName>
    </submittedName>
</protein>